<keyword evidence="5" id="KW-0378">Hydrolase</keyword>
<dbReference type="PATRIC" id="fig|398512.5.peg.1510"/>
<gene>
    <name evidence="6" type="ORF">Bccel_1453</name>
</gene>
<dbReference type="InterPro" id="IPR008007">
    <property type="entry name" value="Peptidase_M42"/>
</dbReference>
<evidence type="ECO:0000256" key="2">
    <source>
        <dbReference type="ARBA" id="ARBA00022438"/>
    </source>
</evidence>
<dbReference type="Pfam" id="PF05343">
    <property type="entry name" value="Peptidase_M42"/>
    <property type="match status" value="1"/>
</dbReference>
<keyword evidence="4" id="KW-0479">Metal-binding</keyword>
<evidence type="ECO:0000256" key="3">
    <source>
        <dbReference type="ARBA" id="ARBA00022670"/>
    </source>
</evidence>
<keyword evidence="3" id="KW-0645">Protease</keyword>
<evidence type="ECO:0000256" key="4">
    <source>
        <dbReference type="ARBA" id="ARBA00022723"/>
    </source>
</evidence>
<dbReference type="Gene3D" id="2.40.30.40">
    <property type="entry name" value="Peptidase M42, domain 2"/>
    <property type="match status" value="1"/>
</dbReference>
<comment type="caution">
    <text evidence="6">The sequence shown here is derived from an EMBL/GenBank/DDBJ whole genome shotgun (WGS) entry which is preliminary data.</text>
</comment>
<keyword evidence="2" id="KW-0031">Aminopeptidase</keyword>
<evidence type="ECO:0000256" key="5">
    <source>
        <dbReference type="ARBA" id="ARBA00022801"/>
    </source>
</evidence>
<protein>
    <submittedName>
        <fullName evidence="6">Peptidase M42 family protein</fullName>
    </submittedName>
</protein>
<keyword evidence="7" id="KW-1185">Reference proteome</keyword>
<dbReference type="eggNOG" id="COG1363">
    <property type="taxonomic scope" value="Bacteria"/>
</dbReference>
<dbReference type="GO" id="GO:0006508">
    <property type="term" value="P:proteolysis"/>
    <property type="evidence" value="ECO:0007669"/>
    <property type="project" value="UniProtKB-KW"/>
</dbReference>
<reference evidence="7" key="1">
    <citation type="submission" date="2015-07" db="EMBL/GenBank/DDBJ databases">
        <title>Near-Complete Genome Sequence of the Cellulolytic Bacterium Bacteroides (Pseudobacteroides) cellulosolvens ATCC 35603.</title>
        <authorList>
            <person name="Dassa B."/>
            <person name="Utturkar S.M."/>
            <person name="Klingeman D.M."/>
            <person name="Hurt R.A."/>
            <person name="Keller M."/>
            <person name="Xu J."/>
            <person name="Reddy Y.H.K."/>
            <person name="Borovok I."/>
            <person name="Grinberg I.R."/>
            <person name="Lamed R."/>
            <person name="Zhivin O."/>
            <person name="Bayer E.A."/>
            <person name="Brown S.D."/>
        </authorList>
    </citation>
    <scope>NUCLEOTIDE SEQUENCE [LARGE SCALE GENOMIC DNA]</scope>
    <source>
        <strain evidence="7">DSM 2933</strain>
    </source>
</reference>
<evidence type="ECO:0000313" key="7">
    <source>
        <dbReference type="Proteomes" id="UP000036923"/>
    </source>
</evidence>
<dbReference type="PANTHER" id="PTHR32481">
    <property type="entry name" value="AMINOPEPTIDASE"/>
    <property type="match status" value="1"/>
</dbReference>
<dbReference type="PANTHER" id="PTHR32481:SF0">
    <property type="entry name" value="AMINOPEPTIDASE YPDE-RELATED"/>
    <property type="match status" value="1"/>
</dbReference>
<evidence type="ECO:0000313" key="6">
    <source>
        <dbReference type="EMBL" id="KNY26191.1"/>
    </source>
</evidence>
<comment type="similarity">
    <text evidence="1">Belongs to the peptidase M42 family.</text>
</comment>
<dbReference type="AlphaFoldDB" id="A0A0L6JK02"/>
<name>A0A0L6JK02_9FIRM</name>
<dbReference type="EMBL" id="LGTC01000001">
    <property type="protein sequence ID" value="KNY26191.1"/>
    <property type="molecule type" value="Genomic_DNA"/>
</dbReference>
<dbReference type="GO" id="GO:0046872">
    <property type="term" value="F:metal ion binding"/>
    <property type="evidence" value="ECO:0007669"/>
    <property type="project" value="UniProtKB-KW"/>
</dbReference>
<evidence type="ECO:0000256" key="1">
    <source>
        <dbReference type="ARBA" id="ARBA00006272"/>
    </source>
</evidence>
<dbReference type="Gene3D" id="3.40.630.10">
    <property type="entry name" value="Zn peptidases"/>
    <property type="match status" value="1"/>
</dbReference>
<sequence length="253" mass="27282">MLAHEVVIHGKKDIEGVIGAKPPHLLKPEETKKAVSLEDLSVDTGFSKDELKDNVSIGDTVTIKVPFLELEGKKVSSKSMDNRSGVAAVIGIMNELSDIKLNNDIFFVATTQEEVGLRGAQVSSYAIDPNAAVVIDACHGEMPDCPKESVFPLGKGPAIGVGPNLHRTLTKKLFDIAKDNDISHQTDIEPDNTGTEAWAIQVSRSGIPTVLVSIPVRYMHTGTETLDITDVENTVRLVKEFLTALDDGMEGIL</sequence>
<dbReference type="STRING" id="398512.Bccel_1453"/>
<accession>A0A0L6JK02</accession>
<dbReference type="SUPFAM" id="SSF53187">
    <property type="entry name" value="Zn-dependent exopeptidases"/>
    <property type="match status" value="1"/>
</dbReference>
<proteinExistence type="inferred from homology"/>
<dbReference type="InterPro" id="IPR023367">
    <property type="entry name" value="Peptidase_M42_dom2"/>
</dbReference>
<dbReference type="Proteomes" id="UP000036923">
    <property type="component" value="Unassembled WGS sequence"/>
</dbReference>
<dbReference type="InterPro" id="IPR051464">
    <property type="entry name" value="Peptidase_M42_aminopept"/>
</dbReference>
<dbReference type="GO" id="GO:0004177">
    <property type="term" value="F:aminopeptidase activity"/>
    <property type="evidence" value="ECO:0007669"/>
    <property type="project" value="UniProtKB-KW"/>
</dbReference>
<dbReference type="SUPFAM" id="SSF101821">
    <property type="entry name" value="Aminopeptidase/glucanase lid domain"/>
    <property type="match status" value="1"/>
</dbReference>
<organism evidence="6 7">
    <name type="scientific">Pseudobacteroides cellulosolvens ATCC 35603 = DSM 2933</name>
    <dbReference type="NCBI Taxonomy" id="398512"/>
    <lineage>
        <taxon>Bacteria</taxon>
        <taxon>Bacillati</taxon>
        <taxon>Bacillota</taxon>
        <taxon>Clostridia</taxon>
        <taxon>Eubacteriales</taxon>
        <taxon>Oscillospiraceae</taxon>
        <taxon>Pseudobacteroides</taxon>
    </lineage>
</organism>